<name>B1Y3K1_LEPCP</name>
<keyword evidence="2" id="KW-1185">Reference proteome</keyword>
<protein>
    <submittedName>
        <fullName evidence="1">Uncharacterized protein</fullName>
    </submittedName>
</protein>
<dbReference type="Proteomes" id="UP000001693">
    <property type="component" value="Chromosome"/>
</dbReference>
<dbReference type="EMBL" id="CP001013">
    <property type="protein sequence ID" value="ACB34529.1"/>
    <property type="molecule type" value="Genomic_DNA"/>
</dbReference>
<dbReference type="STRING" id="395495.Lcho_2263"/>
<proteinExistence type="predicted"/>
<accession>B1Y3K1</accession>
<dbReference type="AlphaFoldDB" id="B1Y3K1"/>
<organism evidence="1 2">
    <name type="scientific">Leptothrix cholodnii (strain ATCC 51168 / LMG 8142 / SP-6)</name>
    <name type="common">Leptothrix discophora (strain SP-6)</name>
    <dbReference type="NCBI Taxonomy" id="395495"/>
    <lineage>
        <taxon>Bacteria</taxon>
        <taxon>Pseudomonadati</taxon>
        <taxon>Pseudomonadota</taxon>
        <taxon>Betaproteobacteria</taxon>
        <taxon>Burkholderiales</taxon>
        <taxon>Sphaerotilaceae</taxon>
        <taxon>Leptothrix</taxon>
    </lineage>
</organism>
<reference evidence="1 2" key="1">
    <citation type="submission" date="2008-03" db="EMBL/GenBank/DDBJ databases">
        <title>Complete sequence of Leptothrix cholodnii SP-6.</title>
        <authorList>
            <consortium name="US DOE Joint Genome Institute"/>
            <person name="Copeland A."/>
            <person name="Lucas S."/>
            <person name="Lapidus A."/>
            <person name="Glavina del Rio T."/>
            <person name="Dalin E."/>
            <person name="Tice H."/>
            <person name="Bruce D."/>
            <person name="Goodwin L."/>
            <person name="Pitluck S."/>
            <person name="Chertkov O."/>
            <person name="Brettin T."/>
            <person name="Detter J.C."/>
            <person name="Han C."/>
            <person name="Kuske C.R."/>
            <person name="Schmutz J."/>
            <person name="Larimer F."/>
            <person name="Land M."/>
            <person name="Hauser L."/>
            <person name="Kyrpides N."/>
            <person name="Lykidis A."/>
            <person name="Emerson D."/>
            <person name="Richardson P."/>
        </authorList>
    </citation>
    <scope>NUCLEOTIDE SEQUENCE [LARGE SCALE GENOMIC DNA]</scope>
    <source>
        <strain evidence="2">ATCC 51168 / LMG 8142 / SP-6</strain>
    </source>
</reference>
<dbReference type="RefSeq" id="WP_012347289.1">
    <property type="nucleotide sequence ID" value="NC_010524.1"/>
</dbReference>
<sequence length="82" mass="8828">MSNHSTAAGDTFDVQLRMLMRLIVHLDERGAVNAQEFLADLANAAGQLPPGPQVAQRLVVDATLDQLNASRQLRLVPSAGQH</sequence>
<evidence type="ECO:0000313" key="2">
    <source>
        <dbReference type="Proteomes" id="UP000001693"/>
    </source>
</evidence>
<evidence type="ECO:0000313" key="1">
    <source>
        <dbReference type="EMBL" id="ACB34529.1"/>
    </source>
</evidence>
<gene>
    <name evidence="1" type="ordered locus">Lcho_2263</name>
</gene>
<dbReference type="HOGENOM" id="CLU_2554116_0_0_4"/>
<dbReference type="KEGG" id="lch:Lcho_2263"/>